<sequence>MNMSPSYAYWGTIIFVLVGVGATTIFALLNHPHRAVYALAGTLLVMAGARLVLPGRPWFASRNRWTDAVVLAFLALGIWYFSPFTATMNLLS</sequence>
<proteinExistence type="predicted"/>
<dbReference type="AlphaFoldDB" id="A0A2I1I811"/>
<keyword evidence="1" id="KW-1133">Transmembrane helix</keyword>
<feature type="transmembrane region" description="Helical" evidence="1">
    <location>
        <begin position="7"/>
        <end position="29"/>
    </location>
</feature>
<evidence type="ECO:0000256" key="1">
    <source>
        <dbReference type="SAM" id="Phobius"/>
    </source>
</evidence>
<dbReference type="Pfam" id="PF11222">
    <property type="entry name" value="DUF3017"/>
    <property type="match status" value="1"/>
</dbReference>
<accession>A0A2I1I811</accession>
<protein>
    <submittedName>
        <fullName evidence="2">DUF3017 domain-containing protein</fullName>
    </submittedName>
</protein>
<evidence type="ECO:0000313" key="3">
    <source>
        <dbReference type="Proteomes" id="UP000234545"/>
    </source>
</evidence>
<dbReference type="InterPro" id="IPR021385">
    <property type="entry name" value="DUF3017"/>
</dbReference>
<reference evidence="2 3" key="1">
    <citation type="submission" date="2017-12" db="EMBL/GenBank/DDBJ databases">
        <title>Phylogenetic diversity of female urinary microbiome.</title>
        <authorList>
            <person name="Thomas-White K."/>
            <person name="Wolfe A.J."/>
        </authorList>
    </citation>
    <scope>NUCLEOTIDE SEQUENCE [LARGE SCALE GENOMIC DNA]</scope>
    <source>
        <strain evidence="2 3">UMB0250</strain>
    </source>
</reference>
<organism evidence="2 3">
    <name type="scientific">Schaalia turicensis</name>
    <dbReference type="NCBI Taxonomy" id="131111"/>
    <lineage>
        <taxon>Bacteria</taxon>
        <taxon>Bacillati</taxon>
        <taxon>Actinomycetota</taxon>
        <taxon>Actinomycetes</taxon>
        <taxon>Actinomycetales</taxon>
        <taxon>Actinomycetaceae</taxon>
        <taxon>Schaalia</taxon>
    </lineage>
</organism>
<keyword evidence="1" id="KW-0472">Membrane</keyword>
<name>A0A2I1I811_9ACTO</name>
<feature type="transmembrane region" description="Helical" evidence="1">
    <location>
        <begin position="65"/>
        <end position="82"/>
    </location>
</feature>
<feature type="transmembrane region" description="Helical" evidence="1">
    <location>
        <begin position="35"/>
        <end position="53"/>
    </location>
</feature>
<dbReference type="Proteomes" id="UP000234545">
    <property type="component" value="Unassembled WGS sequence"/>
</dbReference>
<dbReference type="OrthoDB" id="3260807at2"/>
<comment type="caution">
    <text evidence="2">The sequence shown here is derived from an EMBL/GenBank/DDBJ whole genome shotgun (WGS) entry which is preliminary data.</text>
</comment>
<gene>
    <name evidence="2" type="ORF">CYJ25_02350</name>
</gene>
<evidence type="ECO:0000313" key="2">
    <source>
        <dbReference type="EMBL" id="PKY67250.1"/>
    </source>
</evidence>
<dbReference type="EMBL" id="PKKJ01000001">
    <property type="protein sequence ID" value="PKY67250.1"/>
    <property type="molecule type" value="Genomic_DNA"/>
</dbReference>
<keyword evidence="1" id="KW-0812">Transmembrane</keyword>